<feature type="transmembrane region" description="Helical" evidence="1">
    <location>
        <begin position="237"/>
        <end position="260"/>
    </location>
</feature>
<dbReference type="AlphaFoldDB" id="A0A0M1N1T5"/>
<dbReference type="Pfam" id="PF09991">
    <property type="entry name" value="DUF2232"/>
    <property type="match status" value="1"/>
</dbReference>
<dbReference type="PANTHER" id="PTHR41324">
    <property type="entry name" value="MEMBRANE PROTEIN-RELATED"/>
    <property type="match status" value="1"/>
</dbReference>
<feature type="transmembrane region" description="Helical" evidence="1">
    <location>
        <begin position="136"/>
        <end position="154"/>
    </location>
</feature>
<proteinExistence type="predicted"/>
<dbReference type="PATRIC" id="fig|1705565.3.peg.1153"/>
<evidence type="ECO:0008006" key="4">
    <source>
        <dbReference type="Google" id="ProtNLM"/>
    </source>
</evidence>
<feature type="transmembrane region" description="Helical" evidence="1">
    <location>
        <begin position="272"/>
        <end position="296"/>
    </location>
</feature>
<feature type="transmembrane region" description="Helical" evidence="1">
    <location>
        <begin position="166"/>
        <end position="186"/>
    </location>
</feature>
<protein>
    <recommendedName>
        <fullName evidence="4">DUF2232 domain-containing protein</fullName>
    </recommendedName>
</protein>
<dbReference type="PANTHER" id="PTHR41324:SF1">
    <property type="entry name" value="DUF2232 DOMAIN-CONTAINING PROTEIN"/>
    <property type="match status" value="1"/>
</dbReference>
<name>A0A0M1N1T5_9BACL</name>
<feature type="transmembrane region" description="Helical" evidence="1">
    <location>
        <begin position="12"/>
        <end position="44"/>
    </location>
</feature>
<keyword evidence="1" id="KW-0812">Transmembrane</keyword>
<keyword evidence="1" id="KW-0472">Membrane</keyword>
<keyword evidence="3" id="KW-1185">Reference proteome</keyword>
<gene>
    <name evidence="2" type="ORF">AM231_24910</name>
</gene>
<feature type="transmembrane region" description="Helical" evidence="1">
    <location>
        <begin position="97"/>
        <end position="116"/>
    </location>
</feature>
<feature type="transmembrane region" description="Helical" evidence="1">
    <location>
        <begin position="206"/>
        <end position="225"/>
    </location>
</feature>
<organism evidence="2 3">
    <name type="scientific">Paenibacillus solani</name>
    <dbReference type="NCBI Taxonomy" id="1705565"/>
    <lineage>
        <taxon>Bacteria</taxon>
        <taxon>Bacillati</taxon>
        <taxon>Bacillota</taxon>
        <taxon>Bacilli</taxon>
        <taxon>Bacillales</taxon>
        <taxon>Paenibacillaceae</taxon>
        <taxon>Paenibacillus</taxon>
    </lineage>
</organism>
<dbReference type="Proteomes" id="UP000036932">
    <property type="component" value="Unassembled WGS sequence"/>
</dbReference>
<comment type="caution">
    <text evidence="2">The sequence shown here is derived from an EMBL/GenBank/DDBJ whole genome shotgun (WGS) entry which is preliminary data.</text>
</comment>
<dbReference type="OrthoDB" id="2987886at2"/>
<accession>A0A0M1N1T5</accession>
<dbReference type="EMBL" id="LIUT01000008">
    <property type="protein sequence ID" value="KOR75909.1"/>
    <property type="molecule type" value="Genomic_DNA"/>
</dbReference>
<evidence type="ECO:0000313" key="2">
    <source>
        <dbReference type="EMBL" id="KOR75909.1"/>
    </source>
</evidence>
<feature type="transmembrane region" description="Helical" evidence="1">
    <location>
        <begin position="56"/>
        <end position="85"/>
    </location>
</feature>
<sequence length="305" mass="34449">MKLRWTTAAWSVIYLLLLLSLLTPFSIVTAFLLVVPVAVLFTALNTKSFIIHIVPVWLIALLIHPIYLLLAIYFAIPGIVMGYLYRKRKAAMQVLKYGMAVMLVEMLVLLMVSTAFFQMNLSEYVDEIVQMTTAPLSGMGVEGGIGGQFLGGELDTQLIKDQTMRLVPFAMIISSFLMTVVTHAIARPTLNSMGLSVPRLKPAREWMLPRSLFWYYLLIFFINIATYKSDNAFMKTIVANATPLLQICFMIQALGFFYYLAHERKWNPIVPLLTAIPIVLFPPAMIIGILDLAFPLRQAFSKNKR</sequence>
<dbReference type="InterPro" id="IPR018710">
    <property type="entry name" value="DUF2232"/>
</dbReference>
<evidence type="ECO:0000313" key="3">
    <source>
        <dbReference type="Proteomes" id="UP000036932"/>
    </source>
</evidence>
<evidence type="ECO:0000256" key="1">
    <source>
        <dbReference type="SAM" id="Phobius"/>
    </source>
</evidence>
<reference evidence="3" key="1">
    <citation type="submission" date="2015-08" db="EMBL/GenBank/DDBJ databases">
        <title>Genome sequencing project for genomic taxonomy and phylogenomics of Bacillus-like bacteria.</title>
        <authorList>
            <person name="Liu B."/>
            <person name="Wang J."/>
            <person name="Zhu Y."/>
            <person name="Liu G."/>
            <person name="Chen Q."/>
            <person name="Chen Z."/>
            <person name="Lan J."/>
            <person name="Che J."/>
            <person name="Ge C."/>
            <person name="Shi H."/>
            <person name="Pan Z."/>
            <person name="Liu X."/>
        </authorList>
    </citation>
    <scope>NUCLEOTIDE SEQUENCE [LARGE SCALE GENOMIC DNA]</scope>
    <source>
        <strain evidence="3">FJAT-22460</strain>
    </source>
</reference>
<keyword evidence="1" id="KW-1133">Transmembrane helix</keyword>